<feature type="domain" description="Cwf19-like protein C-terminal" evidence="1">
    <location>
        <begin position="55"/>
        <end position="105"/>
    </location>
</feature>
<evidence type="ECO:0000259" key="1">
    <source>
        <dbReference type="Pfam" id="PF04676"/>
    </source>
</evidence>
<dbReference type="AlphaFoldDB" id="A0A814SZE9"/>
<dbReference type="EMBL" id="CAJNOL010001634">
    <property type="protein sequence ID" value="CAF1395048.1"/>
    <property type="molecule type" value="Genomic_DNA"/>
</dbReference>
<dbReference type="Pfam" id="PF04676">
    <property type="entry name" value="CwfJ_C_2"/>
    <property type="match status" value="1"/>
</dbReference>
<dbReference type="EMBL" id="CAJNOH010000953">
    <property type="protein sequence ID" value="CAF1153872.1"/>
    <property type="molecule type" value="Genomic_DNA"/>
</dbReference>
<gene>
    <name evidence="3" type="ORF">JXQ802_LOCUS34415</name>
    <name evidence="2" type="ORF">PYM288_LOCUS22373</name>
</gene>
<dbReference type="Proteomes" id="UP000663870">
    <property type="component" value="Unassembled WGS sequence"/>
</dbReference>
<organism evidence="2 4">
    <name type="scientific">Rotaria sordida</name>
    <dbReference type="NCBI Taxonomy" id="392033"/>
    <lineage>
        <taxon>Eukaryota</taxon>
        <taxon>Metazoa</taxon>
        <taxon>Spiralia</taxon>
        <taxon>Gnathifera</taxon>
        <taxon>Rotifera</taxon>
        <taxon>Eurotatoria</taxon>
        <taxon>Bdelloidea</taxon>
        <taxon>Philodinida</taxon>
        <taxon>Philodinidae</taxon>
        <taxon>Rotaria</taxon>
    </lineage>
</organism>
<sequence>MSPNQSELDEFVKKQPINLANFQIEGVGVLPIPSELLKNDGNGENKFTKALNENNKVIYIAQLKDETKNVDLPFCRRVLAYALKCPKRTYWGKCHQSKAKEIKDC</sequence>
<dbReference type="InterPro" id="IPR006767">
    <property type="entry name" value="Cwf19-like_C_dom-2"/>
</dbReference>
<evidence type="ECO:0000313" key="5">
    <source>
        <dbReference type="Proteomes" id="UP000663870"/>
    </source>
</evidence>
<reference evidence="2" key="1">
    <citation type="submission" date="2021-02" db="EMBL/GenBank/DDBJ databases">
        <authorList>
            <person name="Nowell W R."/>
        </authorList>
    </citation>
    <scope>NUCLEOTIDE SEQUENCE</scope>
</reference>
<name>A0A814SZE9_9BILA</name>
<accession>A0A814SZE9</accession>
<protein>
    <recommendedName>
        <fullName evidence="1">Cwf19-like protein C-terminal domain-containing protein</fullName>
    </recommendedName>
</protein>
<comment type="caution">
    <text evidence="2">The sequence shown here is derived from an EMBL/GenBank/DDBJ whole genome shotgun (WGS) entry which is preliminary data.</text>
</comment>
<keyword evidence="5" id="KW-1185">Reference proteome</keyword>
<evidence type="ECO:0000313" key="3">
    <source>
        <dbReference type="EMBL" id="CAF1395048.1"/>
    </source>
</evidence>
<evidence type="ECO:0000313" key="4">
    <source>
        <dbReference type="Proteomes" id="UP000663854"/>
    </source>
</evidence>
<proteinExistence type="predicted"/>
<evidence type="ECO:0000313" key="2">
    <source>
        <dbReference type="EMBL" id="CAF1153872.1"/>
    </source>
</evidence>
<dbReference type="Proteomes" id="UP000663854">
    <property type="component" value="Unassembled WGS sequence"/>
</dbReference>